<reference evidence="2" key="1">
    <citation type="submission" date="2013-12" db="EMBL/GenBank/DDBJ databases">
        <authorList>
            <person name="Omoto C.K."/>
            <person name="Sibley D."/>
            <person name="Venepally P."/>
            <person name="Hadjithomas M."/>
            <person name="Karamycheva S."/>
            <person name="Brunk B."/>
            <person name="Roos D."/>
            <person name="Caler E."/>
            <person name="Lorenzi H."/>
        </authorList>
    </citation>
    <scope>NUCLEOTIDE SEQUENCE</scope>
</reference>
<dbReference type="VEuPathDB" id="CryptoDB:GNI_061690"/>
<evidence type="ECO:0000313" key="2">
    <source>
        <dbReference type="EMBL" id="EZG68681.1"/>
    </source>
</evidence>
<keyword evidence="3" id="KW-1185">Reference proteome</keyword>
<protein>
    <submittedName>
        <fullName evidence="2">Gag-pol polyprotein</fullName>
    </submittedName>
</protein>
<dbReference type="InterPro" id="IPR041577">
    <property type="entry name" value="RT_RNaseH_2"/>
</dbReference>
<evidence type="ECO:0000313" key="3">
    <source>
        <dbReference type="Proteomes" id="UP000019763"/>
    </source>
</evidence>
<dbReference type="PANTHER" id="PTHR33064">
    <property type="entry name" value="POL PROTEIN"/>
    <property type="match status" value="1"/>
</dbReference>
<dbReference type="Gene3D" id="3.30.70.270">
    <property type="match status" value="2"/>
</dbReference>
<dbReference type="InterPro" id="IPR043502">
    <property type="entry name" value="DNA/RNA_pol_sf"/>
</dbReference>
<evidence type="ECO:0000259" key="1">
    <source>
        <dbReference type="Pfam" id="PF17919"/>
    </source>
</evidence>
<dbReference type="GeneID" id="22912262"/>
<proteinExistence type="predicted"/>
<dbReference type="InterPro" id="IPR051320">
    <property type="entry name" value="Viral_Replic_Matur_Polypro"/>
</dbReference>
<comment type="caution">
    <text evidence="2">The sequence shown here is derived from an EMBL/GenBank/DDBJ whole genome shotgun (WGS) entry which is preliminary data.</text>
</comment>
<dbReference type="AlphaFoldDB" id="A0A023B885"/>
<dbReference type="Pfam" id="PF17919">
    <property type="entry name" value="RT_RNaseH_2"/>
    <property type="match status" value="1"/>
</dbReference>
<organism evidence="2 3">
    <name type="scientific">Gregarina niphandrodes</name>
    <name type="common">Septate eugregarine</name>
    <dbReference type="NCBI Taxonomy" id="110365"/>
    <lineage>
        <taxon>Eukaryota</taxon>
        <taxon>Sar</taxon>
        <taxon>Alveolata</taxon>
        <taxon>Apicomplexa</taxon>
        <taxon>Conoidasida</taxon>
        <taxon>Gregarinasina</taxon>
        <taxon>Eugregarinorida</taxon>
        <taxon>Gregarinidae</taxon>
        <taxon>Gregarina</taxon>
    </lineage>
</organism>
<dbReference type="eggNOG" id="KOG0017">
    <property type="taxonomic scope" value="Eukaryota"/>
</dbReference>
<dbReference type="EMBL" id="AFNH02000467">
    <property type="protein sequence ID" value="EZG68681.1"/>
    <property type="molecule type" value="Genomic_DNA"/>
</dbReference>
<dbReference type="OrthoDB" id="1099795at2759"/>
<feature type="domain" description="Reverse transcriptase/retrotransposon-derived protein RNase H-like" evidence="1">
    <location>
        <begin position="148"/>
        <end position="192"/>
    </location>
</feature>
<accession>A0A023B885</accession>
<dbReference type="PANTHER" id="PTHR33064:SF37">
    <property type="entry name" value="RIBONUCLEASE H"/>
    <property type="match status" value="1"/>
</dbReference>
<sequence>MSSGFWNVPIGEFNVIPFGIKNPPAEFQRAMDASFEEVLGTMDGEAGMLDRIEKILWLCRANGFYPRLDESEWFKSEVRYLGHVTVKDGKRCQAKEIDALKNAAACSDKRSLQSFLGLVGCLRPFIRRFAEYTAPLFNLLKKGTVFDWGPRQADAFKAQKEAVVEAALLYTPEPGQPYTIETDASVLGIGAV</sequence>
<dbReference type="Proteomes" id="UP000019763">
    <property type="component" value="Unassembled WGS sequence"/>
</dbReference>
<dbReference type="InterPro" id="IPR043128">
    <property type="entry name" value="Rev_trsase/Diguanyl_cyclase"/>
</dbReference>
<name>A0A023B885_GRENI</name>
<dbReference type="SUPFAM" id="SSF56672">
    <property type="entry name" value="DNA/RNA polymerases"/>
    <property type="match status" value="1"/>
</dbReference>
<gene>
    <name evidence="2" type="ORF">GNI_061690</name>
</gene>
<dbReference type="RefSeq" id="XP_011134559.1">
    <property type="nucleotide sequence ID" value="XM_011136257.1"/>
</dbReference>